<keyword evidence="1" id="KW-0732">Signal</keyword>
<organism evidence="2 3">
    <name type="scientific">Kordiimonas lipolytica</name>
    <dbReference type="NCBI Taxonomy" id="1662421"/>
    <lineage>
        <taxon>Bacteria</taxon>
        <taxon>Pseudomonadati</taxon>
        <taxon>Pseudomonadota</taxon>
        <taxon>Alphaproteobacteria</taxon>
        <taxon>Kordiimonadales</taxon>
        <taxon>Kordiimonadaceae</taxon>
        <taxon>Kordiimonas</taxon>
    </lineage>
</organism>
<proteinExistence type="predicted"/>
<evidence type="ECO:0000313" key="3">
    <source>
        <dbReference type="Proteomes" id="UP001595776"/>
    </source>
</evidence>
<dbReference type="Proteomes" id="UP001595776">
    <property type="component" value="Unassembled WGS sequence"/>
</dbReference>
<comment type="caution">
    <text evidence="2">The sequence shown here is derived from an EMBL/GenBank/DDBJ whole genome shotgun (WGS) entry which is preliminary data.</text>
</comment>
<feature type="chain" id="PRO_5046280442" description="YD repeat-containing protein" evidence="1">
    <location>
        <begin position="19"/>
        <end position="333"/>
    </location>
</feature>
<name>A0ABV8U8R1_9PROT</name>
<reference evidence="3" key="1">
    <citation type="journal article" date="2019" name="Int. J. Syst. Evol. Microbiol.">
        <title>The Global Catalogue of Microorganisms (GCM) 10K type strain sequencing project: providing services to taxonomists for standard genome sequencing and annotation.</title>
        <authorList>
            <consortium name="The Broad Institute Genomics Platform"/>
            <consortium name="The Broad Institute Genome Sequencing Center for Infectious Disease"/>
            <person name="Wu L."/>
            <person name="Ma J."/>
        </authorList>
    </citation>
    <scope>NUCLEOTIDE SEQUENCE [LARGE SCALE GENOMIC DNA]</scope>
    <source>
        <strain evidence="3">CGMCC 1.15304</strain>
    </source>
</reference>
<dbReference type="RefSeq" id="WP_156431999.1">
    <property type="nucleotide sequence ID" value="NZ_JBHSCR010000003.1"/>
</dbReference>
<gene>
    <name evidence="2" type="ORF">ACFO5Q_04905</name>
</gene>
<sequence length="333" mass="37413">MRGLLIALAFVLAPVAHASQAPAEDGYYLHWNRDHTERAPRPVYPLTDEEARVMDSYFLDYENGYLEKVTFFHGGKPSPHGDYGAHALVRRKTDTLITEWFENAAGERVVNSNGVWEVRYVCTGHGYWTTKITLGPDGQPVNVGGYAKLMVTRDRKGRRVHEIRFDAAGEQVAEHNGFPMAFFAFDGNDFATYRQNQAPDGTLMNGENGFAEVRFHFDAQGNFLSEQVFDADGKPKNFPSGFADIRYSNFDRFGRPHRVDVKTETGEPFGDMPVIERSYLPSGQRAGQRYFKLDGTPGMDGSGAHEVRFIYDDTGKRTGIKRFDVSGAEIKAE</sequence>
<evidence type="ECO:0000256" key="1">
    <source>
        <dbReference type="SAM" id="SignalP"/>
    </source>
</evidence>
<feature type="signal peptide" evidence="1">
    <location>
        <begin position="1"/>
        <end position="18"/>
    </location>
</feature>
<accession>A0ABV8U8R1</accession>
<protein>
    <recommendedName>
        <fullName evidence="4">YD repeat-containing protein</fullName>
    </recommendedName>
</protein>
<evidence type="ECO:0008006" key="4">
    <source>
        <dbReference type="Google" id="ProtNLM"/>
    </source>
</evidence>
<evidence type="ECO:0000313" key="2">
    <source>
        <dbReference type="EMBL" id="MFC4347176.1"/>
    </source>
</evidence>
<keyword evidence="3" id="KW-1185">Reference proteome</keyword>
<dbReference type="EMBL" id="JBHSCR010000003">
    <property type="protein sequence ID" value="MFC4347176.1"/>
    <property type="molecule type" value="Genomic_DNA"/>
</dbReference>